<keyword evidence="2" id="KW-0238">DNA-binding</keyword>
<proteinExistence type="inferred from homology"/>
<dbReference type="PANTHER" id="PTHR30349">
    <property type="entry name" value="PHAGE INTEGRASE-RELATED"/>
    <property type="match status" value="1"/>
</dbReference>
<dbReference type="InterPro" id="IPR011010">
    <property type="entry name" value="DNA_brk_join_enz"/>
</dbReference>
<dbReference type="Proteomes" id="UP000280698">
    <property type="component" value="Unassembled WGS sequence"/>
</dbReference>
<dbReference type="EMBL" id="RJLN01000092">
    <property type="protein sequence ID" value="RNL91389.1"/>
    <property type="molecule type" value="Genomic_DNA"/>
</dbReference>
<gene>
    <name evidence="6" type="ORF">EFE23_23520</name>
</gene>
<evidence type="ECO:0000256" key="2">
    <source>
        <dbReference type="ARBA" id="ARBA00023125"/>
    </source>
</evidence>
<dbReference type="InterPro" id="IPR013762">
    <property type="entry name" value="Integrase-like_cat_sf"/>
</dbReference>
<accession>A0ABX9WAU6</accession>
<dbReference type="PANTHER" id="PTHR30349:SF41">
    <property type="entry name" value="INTEGRASE_RECOMBINASE PROTEIN MJ0367-RELATED"/>
    <property type="match status" value="1"/>
</dbReference>
<feature type="domain" description="Tyr recombinase" evidence="5">
    <location>
        <begin position="32"/>
        <end position="215"/>
    </location>
</feature>
<dbReference type="InterPro" id="IPR050090">
    <property type="entry name" value="Tyrosine_recombinase_XerCD"/>
</dbReference>
<evidence type="ECO:0000259" key="5">
    <source>
        <dbReference type="PROSITE" id="PS51898"/>
    </source>
</evidence>
<keyword evidence="3" id="KW-0233">DNA recombination</keyword>
<protein>
    <submittedName>
        <fullName evidence="6">Site-specific integrase</fullName>
    </submittedName>
</protein>
<evidence type="ECO:0000256" key="3">
    <source>
        <dbReference type="ARBA" id="ARBA00023172"/>
    </source>
</evidence>
<evidence type="ECO:0000256" key="1">
    <source>
        <dbReference type="ARBA" id="ARBA00008857"/>
    </source>
</evidence>
<feature type="compositionally biased region" description="Polar residues" evidence="4">
    <location>
        <begin position="228"/>
        <end position="243"/>
    </location>
</feature>
<keyword evidence="7" id="KW-1185">Reference proteome</keyword>
<evidence type="ECO:0000313" key="6">
    <source>
        <dbReference type="EMBL" id="RNL91389.1"/>
    </source>
</evidence>
<comment type="caution">
    <text evidence="6">The sequence shown here is derived from an EMBL/GenBank/DDBJ whole genome shotgun (WGS) entry which is preliminary data.</text>
</comment>
<dbReference type="Gene3D" id="1.10.443.10">
    <property type="entry name" value="Intergrase catalytic core"/>
    <property type="match status" value="1"/>
</dbReference>
<name>A0ABX9WAU6_9ACTN</name>
<dbReference type="RefSeq" id="WP_123243104.1">
    <property type="nucleotide sequence ID" value="NZ_JAAHBY010000092.1"/>
</dbReference>
<dbReference type="InterPro" id="IPR002104">
    <property type="entry name" value="Integrase_catalytic"/>
</dbReference>
<evidence type="ECO:0000256" key="4">
    <source>
        <dbReference type="SAM" id="MobiDB-lite"/>
    </source>
</evidence>
<dbReference type="CDD" id="cd00397">
    <property type="entry name" value="DNA_BRE_C"/>
    <property type="match status" value="1"/>
</dbReference>
<evidence type="ECO:0000313" key="7">
    <source>
        <dbReference type="Proteomes" id="UP000280698"/>
    </source>
</evidence>
<dbReference type="PROSITE" id="PS51898">
    <property type="entry name" value="TYR_RECOMBINASE"/>
    <property type="match status" value="1"/>
</dbReference>
<reference evidence="6 7" key="1">
    <citation type="submission" date="2018-11" db="EMBL/GenBank/DDBJ databases">
        <title>Micromonospora sp. PPF5-17, a new actinomycetes isolated from a hot spring soil.</title>
        <authorList>
            <person name="Thawai C."/>
        </authorList>
    </citation>
    <scope>NUCLEOTIDE SEQUENCE [LARGE SCALE GENOMIC DNA]</scope>
    <source>
        <strain evidence="6 7">PPF5-17</strain>
    </source>
</reference>
<dbReference type="Pfam" id="PF00589">
    <property type="entry name" value="Phage_integrase"/>
    <property type="match status" value="1"/>
</dbReference>
<dbReference type="SUPFAM" id="SSF56349">
    <property type="entry name" value="DNA breaking-rejoining enzymes"/>
    <property type="match status" value="1"/>
</dbReference>
<feature type="region of interest" description="Disordered" evidence="4">
    <location>
        <begin position="219"/>
        <end position="243"/>
    </location>
</feature>
<organism evidence="6 7">
    <name type="scientific">Micromonospora solifontis</name>
    <dbReference type="NCBI Taxonomy" id="2487138"/>
    <lineage>
        <taxon>Bacteria</taxon>
        <taxon>Bacillati</taxon>
        <taxon>Actinomycetota</taxon>
        <taxon>Actinomycetes</taxon>
        <taxon>Micromonosporales</taxon>
        <taxon>Micromonosporaceae</taxon>
        <taxon>Micromonospora</taxon>
    </lineage>
</organism>
<sequence length="243" mass="27053">MRCIYRHAVMDGLIREADNPAARVAKPRRLASTRRALPAAQLAAISHIAVTTGNDPHLDSLLIRLHLETACRRGGALALRPRDLDPDQCLIYLREKGGTSRWQPVSPTLMRHLVTHHAERGDDDRNGSLLRYHSGRPLTYRRYDHLWHRIGTHLPWVAAQQVSTHWLRHTTLTWVERTCSYAVARAYAGHSGKNDAGTTMTYVRAEVQEVAAALATLTGEPHPLAGPDTSTHNRPPTEDSASA</sequence>
<comment type="similarity">
    <text evidence="1">Belongs to the 'phage' integrase family.</text>
</comment>